<reference evidence="7 8" key="1">
    <citation type="journal article" date="2014" name="Int. J. Syst. Evol. Microbiol.">
        <title>Complete genome sequence of Corynebacterium casei LMG S-19264T (=DSM 44701T), isolated from a smear-ripened cheese.</title>
        <authorList>
            <consortium name="US DOE Joint Genome Institute (JGI-PGF)"/>
            <person name="Walter F."/>
            <person name="Albersmeier A."/>
            <person name="Kalinowski J."/>
            <person name="Ruckert C."/>
        </authorList>
    </citation>
    <scope>NUCLEOTIDE SEQUENCE [LARGE SCALE GENOMIC DNA]</scope>
    <source>
        <strain evidence="7 8">CGMCC 1.16330</strain>
    </source>
</reference>
<comment type="caution">
    <text evidence="7">The sequence shown here is derived from an EMBL/GenBank/DDBJ whole genome shotgun (WGS) entry which is preliminary data.</text>
</comment>
<dbReference type="InterPro" id="IPR036388">
    <property type="entry name" value="WH-like_DNA-bd_sf"/>
</dbReference>
<dbReference type="Proteomes" id="UP000597507">
    <property type="component" value="Unassembled WGS sequence"/>
</dbReference>
<evidence type="ECO:0000259" key="6">
    <source>
        <dbReference type="PROSITE" id="PS50931"/>
    </source>
</evidence>
<dbReference type="GO" id="GO:0003700">
    <property type="term" value="F:DNA-binding transcription factor activity"/>
    <property type="evidence" value="ECO:0007669"/>
    <property type="project" value="InterPro"/>
</dbReference>
<evidence type="ECO:0000256" key="4">
    <source>
        <dbReference type="ARBA" id="ARBA00023163"/>
    </source>
</evidence>
<dbReference type="Gene3D" id="3.40.190.290">
    <property type="match status" value="1"/>
</dbReference>
<feature type="domain" description="HTH lysR-type" evidence="6">
    <location>
        <begin position="1"/>
        <end position="59"/>
    </location>
</feature>
<evidence type="ECO:0000256" key="3">
    <source>
        <dbReference type="ARBA" id="ARBA00023125"/>
    </source>
</evidence>
<dbReference type="InterPro" id="IPR058163">
    <property type="entry name" value="LysR-type_TF_proteobact-type"/>
</dbReference>
<dbReference type="PANTHER" id="PTHR30537:SF5">
    <property type="entry name" value="HTH-TYPE TRANSCRIPTIONAL ACTIVATOR TTDR-RELATED"/>
    <property type="match status" value="1"/>
</dbReference>
<dbReference type="SUPFAM" id="SSF46785">
    <property type="entry name" value="Winged helix' DNA-binding domain"/>
    <property type="match status" value="1"/>
</dbReference>
<dbReference type="InterPro" id="IPR005119">
    <property type="entry name" value="LysR_subst-bd"/>
</dbReference>
<evidence type="ECO:0000256" key="1">
    <source>
        <dbReference type="ARBA" id="ARBA00009437"/>
    </source>
</evidence>
<keyword evidence="4" id="KW-0804">Transcription</keyword>
<dbReference type="Gene3D" id="1.10.10.10">
    <property type="entry name" value="Winged helix-like DNA-binding domain superfamily/Winged helix DNA-binding domain"/>
    <property type="match status" value="1"/>
</dbReference>
<dbReference type="PROSITE" id="PS50931">
    <property type="entry name" value="HTH_LYSR"/>
    <property type="match status" value="1"/>
</dbReference>
<gene>
    <name evidence="7" type="ORF">GCM10010964_10210</name>
</gene>
<dbReference type="PANTHER" id="PTHR30537">
    <property type="entry name" value="HTH-TYPE TRANSCRIPTIONAL REGULATOR"/>
    <property type="match status" value="1"/>
</dbReference>
<dbReference type="SUPFAM" id="SSF53850">
    <property type="entry name" value="Periplasmic binding protein-like II"/>
    <property type="match status" value="1"/>
</dbReference>
<organism evidence="7 8">
    <name type="scientific">Caldovatus sediminis</name>
    <dbReference type="NCBI Taxonomy" id="2041189"/>
    <lineage>
        <taxon>Bacteria</taxon>
        <taxon>Pseudomonadati</taxon>
        <taxon>Pseudomonadota</taxon>
        <taxon>Alphaproteobacteria</taxon>
        <taxon>Acetobacterales</taxon>
        <taxon>Roseomonadaceae</taxon>
        <taxon>Caldovatus</taxon>
    </lineage>
</organism>
<evidence type="ECO:0000313" key="8">
    <source>
        <dbReference type="Proteomes" id="UP000597507"/>
    </source>
</evidence>
<comment type="similarity">
    <text evidence="1">Belongs to the LysR transcriptional regulatory family.</text>
</comment>
<keyword evidence="3" id="KW-0238">DNA-binding</keyword>
<protein>
    <submittedName>
        <fullName evidence="7">LysR family transcriptional regulator</fullName>
    </submittedName>
</protein>
<dbReference type="EMBL" id="BMKS01000002">
    <property type="protein sequence ID" value="GGG24024.1"/>
    <property type="molecule type" value="Genomic_DNA"/>
</dbReference>
<dbReference type="InterPro" id="IPR036390">
    <property type="entry name" value="WH_DNA-bd_sf"/>
</dbReference>
<dbReference type="Pfam" id="PF03466">
    <property type="entry name" value="LysR_substrate"/>
    <property type="match status" value="1"/>
</dbReference>
<dbReference type="InterPro" id="IPR000847">
    <property type="entry name" value="LysR_HTH_N"/>
</dbReference>
<sequence length="326" mass="35867">METLRDMRLFVRVAHSESFSAAGRAFGLSPASVSRHVNALESRLGVRLIHRTSRRLALTEAGHLYLERATRILAEIDALAGQLSEHQARPRGLLHVHTRVAIGTHFLVPVLPEFLVRHPELTVKLWLTEEPRDLIENGIDVAIRLGQPVEPLLALRKLSDAAERILFASPAYLERHGPIREPGDLLHHNCLTWPLDGRHEDGRAAWLFRGPGGTQELRVAGTLQVNNVEVLREAALAGIGVALLPVWCVAGDLAAGRLRRVLAQWEVTPTTFDHCLYAVYQKTQHVPAKIRVFVDFLARALRDAGAARPPAARGGRGGPGSPQRAA</sequence>
<dbReference type="FunFam" id="1.10.10.10:FF:000001">
    <property type="entry name" value="LysR family transcriptional regulator"/>
    <property type="match status" value="1"/>
</dbReference>
<feature type="region of interest" description="Disordered" evidence="5">
    <location>
        <begin position="307"/>
        <end position="326"/>
    </location>
</feature>
<dbReference type="Pfam" id="PF00126">
    <property type="entry name" value="HTH_1"/>
    <property type="match status" value="1"/>
</dbReference>
<dbReference type="RefSeq" id="WP_188898905.1">
    <property type="nucleotide sequence ID" value="NZ_BMKS01000002.1"/>
</dbReference>
<dbReference type="GO" id="GO:0043565">
    <property type="term" value="F:sequence-specific DNA binding"/>
    <property type="evidence" value="ECO:0007669"/>
    <property type="project" value="TreeGrafter"/>
</dbReference>
<accession>A0A8J2Z926</accession>
<dbReference type="AlphaFoldDB" id="A0A8J2Z926"/>
<keyword evidence="8" id="KW-1185">Reference proteome</keyword>
<evidence type="ECO:0000256" key="2">
    <source>
        <dbReference type="ARBA" id="ARBA00023015"/>
    </source>
</evidence>
<name>A0A8J2Z926_9PROT</name>
<dbReference type="CDD" id="cd08422">
    <property type="entry name" value="PBP2_CrgA_like"/>
    <property type="match status" value="1"/>
</dbReference>
<keyword evidence="2" id="KW-0805">Transcription regulation</keyword>
<evidence type="ECO:0000313" key="7">
    <source>
        <dbReference type="EMBL" id="GGG24024.1"/>
    </source>
</evidence>
<evidence type="ECO:0000256" key="5">
    <source>
        <dbReference type="SAM" id="MobiDB-lite"/>
    </source>
</evidence>
<proteinExistence type="inferred from homology"/>
<dbReference type="GO" id="GO:0006351">
    <property type="term" value="P:DNA-templated transcription"/>
    <property type="evidence" value="ECO:0007669"/>
    <property type="project" value="TreeGrafter"/>
</dbReference>